<accession>A0A015L222</accession>
<keyword evidence="3" id="KW-1185">Reference proteome</keyword>
<proteinExistence type="predicted"/>
<dbReference type="STRING" id="1432141.A0A015L222"/>
<gene>
    <name evidence="2" type="ORF">RirG_056930</name>
</gene>
<feature type="domain" description="Reverse transcriptase" evidence="1">
    <location>
        <begin position="1"/>
        <end position="253"/>
    </location>
</feature>
<dbReference type="HOGENOM" id="CLU_002435_6_1_1"/>
<dbReference type="Pfam" id="PF00078">
    <property type="entry name" value="RVT_1"/>
    <property type="match status" value="1"/>
</dbReference>
<dbReference type="EMBL" id="JEMT01013641">
    <property type="protein sequence ID" value="EXX73819.1"/>
    <property type="molecule type" value="Genomic_DNA"/>
</dbReference>
<name>A0A015L222_RHIIW</name>
<dbReference type="AlphaFoldDB" id="A0A015L222"/>
<evidence type="ECO:0000313" key="3">
    <source>
        <dbReference type="Proteomes" id="UP000022910"/>
    </source>
</evidence>
<dbReference type="Proteomes" id="UP000022910">
    <property type="component" value="Unassembled WGS sequence"/>
</dbReference>
<dbReference type="SUPFAM" id="SSF56672">
    <property type="entry name" value="DNA/RNA polymerases"/>
    <property type="match status" value="1"/>
</dbReference>
<evidence type="ECO:0000259" key="1">
    <source>
        <dbReference type="PROSITE" id="PS50878"/>
    </source>
</evidence>
<dbReference type="PROSITE" id="PS50878">
    <property type="entry name" value="RT_POL"/>
    <property type="match status" value="1"/>
</dbReference>
<dbReference type="InterPro" id="IPR000477">
    <property type="entry name" value="RT_dom"/>
</dbReference>
<sequence>MVKILNKRLSTVFIQNNILQGNQFAGLPHSSTFEPIQILNDVIQDAKKEKKDLWILSQDLSKAYDHVNIHILRKAMVRLRIPENFIELVLSLFTNRKNSVFTPDGNTDPYDVIIGIDQGEVISPLLWCIYYDPLLCEVESRSLGYNFQASYKDNIYDLQSNIINQHISLMAYMDDTQWLSESKDNLEKILEIADDFYNFTDIQINKQKSELLLRIQNPNFKYNDDIQLHFGNQQIAIKPVHPSQSVRILGVWFNMNCS</sequence>
<organism evidence="2 3">
    <name type="scientific">Rhizophagus irregularis (strain DAOM 197198w)</name>
    <name type="common">Glomus intraradices</name>
    <dbReference type="NCBI Taxonomy" id="1432141"/>
    <lineage>
        <taxon>Eukaryota</taxon>
        <taxon>Fungi</taxon>
        <taxon>Fungi incertae sedis</taxon>
        <taxon>Mucoromycota</taxon>
        <taxon>Glomeromycotina</taxon>
        <taxon>Glomeromycetes</taxon>
        <taxon>Glomerales</taxon>
        <taxon>Glomeraceae</taxon>
        <taxon>Rhizophagus</taxon>
    </lineage>
</organism>
<reference evidence="2 3" key="1">
    <citation type="submission" date="2014-02" db="EMBL/GenBank/DDBJ databases">
        <title>Single nucleus genome sequencing reveals high similarity among nuclei of an endomycorrhizal fungus.</title>
        <authorList>
            <person name="Lin K."/>
            <person name="Geurts R."/>
            <person name="Zhang Z."/>
            <person name="Limpens E."/>
            <person name="Saunders D.G."/>
            <person name="Mu D."/>
            <person name="Pang E."/>
            <person name="Cao H."/>
            <person name="Cha H."/>
            <person name="Lin T."/>
            <person name="Zhou Q."/>
            <person name="Shang Y."/>
            <person name="Li Y."/>
            <person name="Ivanov S."/>
            <person name="Sharma T."/>
            <person name="Velzen R.V."/>
            <person name="Ruijter N.D."/>
            <person name="Aanen D.K."/>
            <person name="Win J."/>
            <person name="Kamoun S."/>
            <person name="Bisseling T."/>
            <person name="Huang S."/>
        </authorList>
    </citation>
    <scope>NUCLEOTIDE SEQUENCE [LARGE SCALE GENOMIC DNA]</scope>
    <source>
        <strain evidence="3">DAOM197198w</strain>
    </source>
</reference>
<evidence type="ECO:0000313" key="2">
    <source>
        <dbReference type="EMBL" id="EXX73819.1"/>
    </source>
</evidence>
<protein>
    <recommendedName>
        <fullName evidence="1">Reverse transcriptase domain-containing protein</fullName>
    </recommendedName>
</protein>
<dbReference type="InterPro" id="IPR043502">
    <property type="entry name" value="DNA/RNA_pol_sf"/>
</dbReference>
<comment type="caution">
    <text evidence="2">The sequence shown here is derived from an EMBL/GenBank/DDBJ whole genome shotgun (WGS) entry which is preliminary data.</text>
</comment>
<dbReference type="PANTHER" id="PTHR19446">
    <property type="entry name" value="REVERSE TRANSCRIPTASES"/>
    <property type="match status" value="1"/>
</dbReference>